<feature type="domain" description="Nephrocystin 3-like N-terminal" evidence="4">
    <location>
        <begin position="322"/>
        <end position="492"/>
    </location>
</feature>
<dbReference type="SUPFAM" id="SSF52540">
    <property type="entry name" value="P-loop containing nucleoside triphosphate hydrolases"/>
    <property type="match status" value="1"/>
</dbReference>
<dbReference type="Pfam" id="PF22939">
    <property type="entry name" value="WHD_GPIID"/>
    <property type="match status" value="1"/>
</dbReference>
<evidence type="ECO:0000259" key="4">
    <source>
        <dbReference type="Pfam" id="PF24883"/>
    </source>
</evidence>
<accession>A0A8E2F7N9</accession>
<feature type="compositionally biased region" description="Low complexity" evidence="2">
    <location>
        <begin position="27"/>
        <end position="40"/>
    </location>
</feature>
<feature type="non-terminal residue" evidence="5">
    <location>
        <position position="1"/>
    </location>
</feature>
<evidence type="ECO:0008006" key="7">
    <source>
        <dbReference type="Google" id="ProtNLM"/>
    </source>
</evidence>
<dbReference type="PANTHER" id="PTHR10039">
    <property type="entry name" value="AMELOGENIN"/>
    <property type="match status" value="1"/>
</dbReference>
<protein>
    <recommendedName>
        <fullName evidence="7">NACHT domain-containing protein</fullName>
    </recommendedName>
</protein>
<feature type="domain" description="GPI inositol-deacylase winged helix" evidence="3">
    <location>
        <begin position="602"/>
        <end position="681"/>
    </location>
</feature>
<dbReference type="SUPFAM" id="SSF48403">
    <property type="entry name" value="Ankyrin repeat"/>
    <property type="match status" value="1"/>
</dbReference>
<dbReference type="InterPro" id="IPR054471">
    <property type="entry name" value="GPIID_WHD"/>
</dbReference>
<dbReference type="InterPro" id="IPR002110">
    <property type="entry name" value="Ankyrin_rpt"/>
</dbReference>
<dbReference type="InterPro" id="IPR027417">
    <property type="entry name" value="P-loop_NTPase"/>
</dbReference>
<evidence type="ECO:0000256" key="1">
    <source>
        <dbReference type="ARBA" id="ARBA00022737"/>
    </source>
</evidence>
<evidence type="ECO:0000313" key="5">
    <source>
        <dbReference type="EMBL" id="OCL11473.1"/>
    </source>
</evidence>
<organism evidence="5 6">
    <name type="scientific">Glonium stellatum</name>
    <dbReference type="NCBI Taxonomy" id="574774"/>
    <lineage>
        <taxon>Eukaryota</taxon>
        <taxon>Fungi</taxon>
        <taxon>Dikarya</taxon>
        <taxon>Ascomycota</taxon>
        <taxon>Pezizomycotina</taxon>
        <taxon>Dothideomycetes</taxon>
        <taxon>Pleosporomycetidae</taxon>
        <taxon>Gloniales</taxon>
        <taxon>Gloniaceae</taxon>
        <taxon>Glonium</taxon>
    </lineage>
</organism>
<gene>
    <name evidence="5" type="ORF">AOQ84DRAFT_386815</name>
</gene>
<evidence type="ECO:0000313" key="6">
    <source>
        <dbReference type="Proteomes" id="UP000250140"/>
    </source>
</evidence>
<dbReference type="Pfam" id="PF24883">
    <property type="entry name" value="NPHP3_N"/>
    <property type="match status" value="1"/>
</dbReference>
<dbReference type="Pfam" id="PF12796">
    <property type="entry name" value="Ank_2"/>
    <property type="match status" value="1"/>
</dbReference>
<reference evidence="5 6" key="1">
    <citation type="journal article" date="2016" name="Nat. Commun.">
        <title>Ectomycorrhizal ecology is imprinted in the genome of the dominant symbiotic fungus Cenococcum geophilum.</title>
        <authorList>
            <consortium name="DOE Joint Genome Institute"/>
            <person name="Peter M."/>
            <person name="Kohler A."/>
            <person name="Ohm R.A."/>
            <person name="Kuo A."/>
            <person name="Krutzmann J."/>
            <person name="Morin E."/>
            <person name="Arend M."/>
            <person name="Barry K.W."/>
            <person name="Binder M."/>
            <person name="Choi C."/>
            <person name="Clum A."/>
            <person name="Copeland A."/>
            <person name="Grisel N."/>
            <person name="Haridas S."/>
            <person name="Kipfer T."/>
            <person name="LaButti K."/>
            <person name="Lindquist E."/>
            <person name="Lipzen A."/>
            <person name="Maire R."/>
            <person name="Meier B."/>
            <person name="Mihaltcheva S."/>
            <person name="Molinier V."/>
            <person name="Murat C."/>
            <person name="Poggeler S."/>
            <person name="Quandt C.A."/>
            <person name="Sperisen C."/>
            <person name="Tritt A."/>
            <person name="Tisserant E."/>
            <person name="Crous P.W."/>
            <person name="Henrissat B."/>
            <person name="Nehls U."/>
            <person name="Egli S."/>
            <person name="Spatafora J.W."/>
            <person name="Grigoriev I.V."/>
            <person name="Martin F.M."/>
        </authorList>
    </citation>
    <scope>NUCLEOTIDE SEQUENCE [LARGE SCALE GENOMIC DNA]</scope>
    <source>
        <strain evidence="5 6">CBS 207.34</strain>
    </source>
</reference>
<dbReference type="OrthoDB" id="7464126at2759"/>
<dbReference type="Gene3D" id="3.40.50.300">
    <property type="entry name" value="P-loop containing nucleotide triphosphate hydrolases"/>
    <property type="match status" value="1"/>
</dbReference>
<dbReference type="AlphaFoldDB" id="A0A8E2F7N9"/>
<dbReference type="InterPro" id="IPR036770">
    <property type="entry name" value="Ankyrin_rpt-contain_sf"/>
</dbReference>
<dbReference type="EMBL" id="KV749038">
    <property type="protein sequence ID" value="OCL11473.1"/>
    <property type="molecule type" value="Genomic_DNA"/>
</dbReference>
<sequence length="929" mass="105302">MLSQPVSLPEEHQKQACGENTTDKSKALSASAILAQQSPALPLPPPRDLWREAFDKLPKSTQQKLKMPDFDQDSQRQHIHELLEVAKKRQAECENQTWKFGVGDHQIVVRDYAVRIVGCLQQVGDIAIKFAPPQASAPWSVVKFVMQIPVIESAQMCALLASTEKIVRILSRGQVYEAVYTIENTPRLALENLQSALVELYSASLELLANAETLFSKNTAKQTVYAIFHPGQTADLFSKLTELETELGSEVQACESGRSAAADARLMHFLRGLDAPLTHIDETVWTLLERVDSKEQLEILEWISATPYGKHHNEVREARTSDTGHWLLQHERFREWGDASSSVILWLRGTAGTGKTFLTSKVIDHVQDSLQSSPNHEGFAYFYCNRNEEERREPLSVLRSYVRQLSTATRNPGDIRKRLRDLCRDARLKGSVLSLGMCKQQLLESVNLYQKTTLVLDALDECEPHSRRELIETIEFVLSRSERPLKVFISSRPDGDIRDRFLSRPNVEIQATHNQGDIEKFVSQEIVKHRRWKKISLSLQERIVKTLLDRSDGMFQWAYLQISQLLDLQTEAAIRSRLGKLPIGLKGAYQEIYGKIAARNEHEKVLADRAFMWVMCSCKPLNSDELLGAIRLDQHNDTFSLADEIDEDLMLDLCSNLLVIDSQRKVWRFSHLSVTEYFEENHWDLREAHCYAAKTCLSLLIEAYKEPRLEIASENSDNDWTENSSIDSQKAPHNIFAPAHPLQIYVRHHWVVHVQANEGQEVDSVLSRLLKIFLGSPEESSVQYRKWYRQVEPDSFREPTTSVFNSIDIDEIAPEHTSLFAMCRFSLYTTLLDWWVTAEIDLSQTNSKGDNLLVLAAVAGSKSICETLVKQGIPVNILLRSGQYGSALAAAAYGGRAEIVRFLVQEEKADVNLLLQSGHYGSALTAAAW</sequence>
<feature type="region of interest" description="Disordered" evidence="2">
    <location>
        <begin position="1"/>
        <end position="48"/>
    </location>
</feature>
<evidence type="ECO:0000256" key="2">
    <source>
        <dbReference type="SAM" id="MobiDB-lite"/>
    </source>
</evidence>
<evidence type="ECO:0000259" key="3">
    <source>
        <dbReference type="Pfam" id="PF22939"/>
    </source>
</evidence>
<dbReference type="Proteomes" id="UP000250140">
    <property type="component" value="Unassembled WGS sequence"/>
</dbReference>
<keyword evidence="6" id="KW-1185">Reference proteome</keyword>
<proteinExistence type="predicted"/>
<dbReference type="SMART" id="SM00248">
    <property type="entry name" value="ANK"/>
    <property type="match status" value="2"/>
</dbReference>
<dbReference type="Gene3D" id="1.25.40.20">
    <property type="entry name" value="Ankyrin repeat-containing domain"/>
    <property type="match status" value="1"/>
</dbReference>
<dbReference type="InterPro" id="IPR056884">
    <property type="entry name" value="NPHP3-like_N"/>
</dbReference>
<dbReference type="PANTHER" id="PTHR10039:SF16">
    <property type="entry name" value="GPI INOSITOL-DEACYLASE"/>
    <property type="match status" value="1"/>
</dbReference>
<name>A0A8E2F7N9_9PEZI</name>
<keyword evidence="1" id="KW-0677">Repeat</keyword>